<name>A0A495P689_9FLAO</name>
<comment type="caution">
    <text evidence="2">The sequence shown here is derived from an EMBL/GenBank/DDBJ whole genome shotgun (WGS) entry which is preliminary data.</text>
</comment>
<keyword evidence="3" id="KW-1185">Reference proteome</keyword>
<reference evidence="2 3" key="1">
    <citation type="submission" date="2018-10" db="EMBL/GenBank/DDBJ databases">
        <title>Genomic Encyclopedia of Archaeal and Bacterial Type Strains, Phase II (KMG-II): from individual species to whole genera.</title>
        <authorList>
            <person name="Goeker M."/>
        </authorList>
    </citation>
    <scope>NUCLEOTIDE SEQUENCE [LARGE SCALE GENOMIC DNA]</scope>
    <source>
        <strain evidence="2 3">DSM 19839</strain>
    </source>
</reference>
<dbReference type="InterPro" id="IPR011990">
    <property type="entry name" value="TPR-like_helical_dom_sf"/>
</dbReference>
<accession>A0A495P689</accession>
<dbReference type="Pfam" id="PF13181">
    <property type="entry name" value="TPR_8"/>
    <property type="match status" value="1"/>
</dbReference>
<feature type="signal peptide" evidence="1">
    <location>
        <begin position="1"/>
        <end position="21"/>
    </location>
</feature>
<dbReference type="EMBL" id="RBLG01000004">
    <property type="protein sequence ID" value="RKS44938.1"/>
    <property type="molecule type" value="Genomic_DNA"/>
</dbReference>
<sequence length="296" mass="33598">MVFMKNIIILYILLLSPSCYSQSVADKAISYLDMGNVTAAKMLLNEQVNKNNKDLIVFELLGDIASFEKEWDKAICYYEKLILSKPEKASFNLKYGGALGMKALSVSRFQAVVYVSDIKKYLTIAAEQDRSQIESRRALVELYIKLPGVLGGSEEKAETYAEELTNLSPVNAYLAKGFITKENQSIEEALVYYKNAFNKYRNTSTKLKSNSLNYELGKVAVELKLEPQYGIQLLDNYAANYSYKDICSMEWVYFRKAQILANMRNKKAALAYIDKALTLKGDFKAALAEKRRIMDL</sequence>
<evidence type="ECO:0000313" key="3">
    <source>
        <dbReference type="Proteomes" id="UP000276282"/>
    </source>
</evidence>
<gene>
    <name evidence="2" type="ORF">BC962_2610</name>
</gene>
<dbReference type="InterPro" id="IPR019734">
    <property type="entry name" value="TPR_rpt"/>
</dbReference>
<dbReference type="SMART" id="SM00028">
    <property type="entry name" value="TPR"/>
    <property type="match status" value="4"/>
</dbReference>
<evidence type="ECO:0000313" key="2">
    <source>
        <dbReference type="EMBL" id="RKS44938.1"/>
    </source>
</evidence>
<dbReference type="AlphaFoldDB" id="A0A495P689"/>
<dbReference type="Gene3D" id="1.25.40.10">
    <property type="entry name" value="Tetratricopeptide repeat domain"/>
    <property type="match status" value="2"/>
</dbReference>
<dbReference type="SUPFAM" id="SSF48452">
    <property type="entry name" value="TPR-like"/>
    <property type="match status" value="1"/>
</dbReference>
<keyword evidence="1" id="KW-0732">Signal</keyword>
<organism evidence="2 3">
    <name type="scientific">Gillisia mitskevichiae</name>
    <dbReference type="NCBI Taxonomy" id="270921"/>
    <lineage>
        <taxon>Bacteria</taxon>
        <taxon>Pseudomonadati</taxon>
        <taxon>Bacteroidota</taxon>
        <taxon>Flavobacteriia</taxon>
        <taxon>Flavobacteriales</taxon>
        <taxon>Flavobacteriaceae</taxon>
        <taxon>Gillisia</taxon>
    </lineage>
</organism>
<evidence type="ECO:0000256" key="1">
    <source>
        <dbReference type="SAM" id="SignalP"/>
    </source>
</evidence>
<dbReference type="Proteomes" id="UP000276282">
    <property type="component" value="Unassembled WGS sequence"/>
</dbReference>
<feature type="chain" id="PRO_5019857576" evidence="1">
    <location>
        <begin position="22"/>
        <end position="296"/>
    </location>
</feature>
<proteinExistence type="predicted"/>
<protein>
    <submittedName>
        <fullName evidence="2">Tetratricopeptide repeat protein</fullName>
    </submittedName>
</protein>